<sequence length="62" mass="7170">MQTKIDVLNANMEKLKQENERLATTNELNNQAILKLSGEVSDLQLENADLKRKIQNYKRGVR</sequence>
<keyword evidence="2" id="KW-0614">Plasmid</keyword>
<geneLocation type="plasmid" evidence="3">
    <name>LMA_pa</name>
</geneLocation>
<dbReference type="AlphaFoldDB" id="Q84EC4"/>
<organism evidence="2">
    <name type="scientific">Carnobacterium maltaromaticum</name>
    <name type="common">Carnobacterium piscicola</name>
    <dbReference type="NCBI Taxonomy" id="2751"/>
    <lineage>
        <taxon>Bacteria</taxon>
        <taxon>Bacillati</taxon>
        <taxon>Bacillota</taxon>
        <taxon>Bacilli</taxon>
        <taxon>Lactobacillales</taxon>
        <taxon>Carnobacteriaceae</taxon>
        <taxon>Carnobacterium</taxon>
    </lineage>
</organism>
<protein>
    <submittedName>
        <fullName evidence="2">Uncharacterized protein</fullName>
    </submittedName>
</protein>
<reference evidence="3 4" key="2">
    <citation type="submission" date="2015-04" db="EMBL/GenBank/DDBJ databases">
        <title>Carnobacterium maltaromaticum LMA28 complete chromosome sequence.</title>
        <authorList>
            <person name="Borges F."/>
            <person name="Cailliez-Grimal C."/>
        </authorList>
    </citation>
    <scope>NUCLEOTIDE SEQUENCE [LARGE SCALE GENOMIC DNA]</scope>
    <source>
        <strain evidence="3 4">LMA28</strain>
        <plasmid evidence="4">Chromosome</plasmid>
        <plasmid evidence="3">LMA_pa</plasmid>
    </source>
</reference>
<evidence type="ECO:0000256" key="1">
    <source>
        <dbReference type="SAM" id="Coils"/>
    </source>
</evidence>
<geneLocation type="plasmid" evidence="2">
    <name>pCP40</name>
</geneLocation>
<dbReference type="EMBL" id="LN846932">
    <property type="protein sequence ID" value="CRI06725.1"/>
    <property type="molecule type" value="Genomic_DNA"/>
</dbReference>
<name>Q84EC4_CARML</name>
<dbReference type="RefSeq" id="WP_176455313.1">
    <property type="nucleotide sequence ID" value="NZ_LN846932.1"/>
</dbReference>
<gene>
    <name evidence="3" type="ORF">BN424_pa0060</name>
</gene>
<evidence type="ECO:0000313" key="2">
    <source>
        <dbReference type="EMBL" id="AAO21101.1"/>
    </source>
</evidence>
<keyword evidence="1" id="KW-0175">Coiled coil</keyword>
<evidence type="ECO:0000313" key="3">
    <source>
        <dbReference type="EMBL" id="CRI06725.1"/>
    </source>
</evidence>
<evidence type="ECO:0000313" key="4">
    <source>
        <dbReference type="Proteomes" id="UP000464233"/>
    </source>
</evidence>
<reference evidence="3 4" key="3">
    <citation type="submission" date="2015-04" db="EMBL/GenBank/DDBJ databases">
        <title>Carnobacterium maltaromaticum LMA28 plasmids.</title>
        <authorList>
            <person name="Cailliez-Grimal C."/>
            <person name="Iskandar C."/>
        </authorList>
    </citation>
    <scope>NUCLEOTIDE SEQUENCE [LARGE SCALE GENOMIC DNA]</scope>
    <source>
        <strain evidence="3 4">LMA28</strain>
        <plasmid evidence="4">Chromosome</plasmid>
        <plasmid evidence="3">LMA_pa</plasmid>
    </source>
</reference>
<dbReference type="EMBL" id="U49456">
    <property type="protein sequence ID" value="AAO21101.1"/>
    <property type="molecule type" value="Genomic_DNA"/>
</dbReference>
<accession>Q84EC4</accession>
<dbReference type="Proteomes" id="UP000464233">
    <property type="component" value="Plasmid LMA_pa"/>
</dbReference>
<feature type="coiled-coil region" evidence="1">
    <location>
        <begin position="5"/>
        <end position="60"/>
    </location>
</feature>
<reference evidence="2" key="1">
    <citation type="submission" date="1996-02" db="EMBL/GenBank/DDBJ databases">
        <authorList>
            <person name="Quadri L.E.N."/>
            <person name="Stiles M.E."/>
        </authorList>
    </citation>
    <scope>NUCLEOTIDE SEQUENCE</scope>
    <source>
        <strain evidence="2">LV17B</strain>
        <plasmid evidence="2">pCP40</plasmid>
    </source>
</reference>
<proteinExistence type="predicted"/>